<comment type="caution">
    <text evidence="1">The sequence shown here is derived from an EMBL/GenBank/DDBJ whole genome shotgun (WGS) entry which is preliminary data.</text>
</comment>
<accession>A0AA41QRX9</accession>
<dbReference type="RefSeq" id="WP_281737184.1">
    <property type="nucleotide sequence ID" value="NZ_JAKETQ010000004.1"/>
</dbReference>
<dbReference type="Proteomes" id="UP001156140">
    <property type="component" value="Unassembled WGS sequence"/>
</dbReference>
<keyword evidence="2" id="KW-1185">Reference proteome</keyword>
<evidence type="ECO:0000313" key="2">
    <source>
        <dbReference type="Proteomes" id="UP001156140"/>
    </source>
</evidence>
<gene>
    <name evidence="1" type="ORF">ML536_20615</name>
</gene>
<organism evidence="1 2">
    <name type="scientific">Paradevosia shaoguanensis</name>
    <dbReference type="NCBI Taxonomy" id="1335043"/>
    <lineage>
        <taxon>Bacteria</taxon>
        <taxon>Pseudomonadati</taxon>
        <taxon>Pseudomonadota</taxon>
        <taxon>Alphaproteobacteria</taxon>
        <taxon>Hyphomicrobiales</taxon>
        <taxon>Devosiaceae</taxon>
        <taxon>Paradevosia</taxon>
    </lineage>
</organism>
<sequence length="129" mass="14008">MVDAGGPKAVLAIGLDPAFADLSALPGFTPDMVRTYLETQINRVREFGYDVESCLVDQGETAETVVEAALRSRPFDCVVIGAGLREPPELLLLFEKIVNLVHQLAPQARLAFNSSPTDTAEAAHRWLSQ</sequence>
<name>A0AA41QRX9_9HYPH</name>
<reference evidence="1" key="1">
    <citation type="submission" date="2022-03" db="EMBL/GenBank/DDBJ databases">
        <title>The complete genome sequence of a Methyloterrigena soli.</title>
        <authorList>
            <person name="Zi Z."/>
        </authorList>
    </citation>
    <scope>NUCLEOTIDE SEQUENCE</scope>
    <source>
        <strain evidence="1">M48</strain>
    </source>
</reference>
<evidence type="ECO:0000313" key="1">
    <source>
        <dbReference type="EMBL" id="MCI0129243.1"/>
    </source>
</evidence>
<protein>
    <submittedName>
        <fullName evidence="1">Uncharacterized protein</fullName>
    </submittedName>
</protein>
<proteinExistence type="predicted"/>
<dbReference type="EMBL" id="JALAZD010000004">
    <property type="protein sequence ID" value="MCI0129243.1"/>
    <property type="molecule type" value="Genomic_DNA"/>
</dbReference>
<dbReference type="AlphaFoldDB" id="A0AA41QRX9"/>